<dbReference type="EMBL" id="LCJD01000017">
    <property type="protein sequence ID" value="KKT69625.1"/>
    <property type="molecule type" value="Genomic_DNA"/>
</dbReference>
<evidence type="ECO:0000313" key="4">
    <source>
        <dbReference type="Proteomes" id="UP000034783"/>
    </source>
</evidence>
<gene>
    <name evidence="3" type="ORF">UW65_C0017G0006</name>
</gene>
<dbReference type="AlphaFoldDB" id="A0A0G1JEB2"/>
<dbReference type="GO" id="GO:0016020">
    <property type="term" value="C:membrane"/>
    <property type="evidence" value="ECO:0007669"/>
    <property type="project" value="InterPro"/>
</dbReference>
<sequence>MTWLLLTLVSPTLNALVNFIDKYMLERVMKGHGIGSLTIISSLMGLPIALLILLVNPQVFTISLGHALLIMLNGLFYILWVLPYLYALDKDEASIVMPLFQLASVMSFILAYIFLGETLTITQMLGCVLVLAGGVGISLEKVEGKVKVKTAVLGLVLLSCFFIAVSGVIFKYIALEETFWVTSFWETIGIFLSTIPLFAVKSYRTQFAKVIKSNGPKVLLITTGSELLVAAGRLALNLATLLVPISLVYFVDSGFSPFFVLVYGIVLTRLFPRFVKEKIDRVSIAKKLIAICVMFAGTFVLSFL</sequence>
<dbReference type="InterPro" id="IPR000620">
    <property type="entry name" value="EamA_dom"/>
</dbReference>
<proteinExistence type="predicted"/>
<dbReference type="InterPro" id="IPR037185">
    <property type="entry name" value="EmrE-like"/>
</dbReference>
<protein>
    <recommendedName>
        <fullName evidence="2">EamA domain-containing protein</fullName>
    </recommendedName>
</protein>
<feature type="transmembrane region" description="Helical" evidence="1">
    <location>
        <begin position="67"/>
        <end position="88"/>
    </location>
</feature>
<reference evidence="3 4" key="1">
    <citation type="journal article" date="2015" name="Nature">
        <title>rRNA introns, odd ribosomes, and small enigmatic genomes across a large radiation of phyla.</title>
        <authorList>
            <person name="Brown C.T."/>
            <person name="Hug L.A."/>
            <person name="Thomas B.C."/>
            <person name="Sharon I."/>
            <person name="Castelle C.J."/>
            <person name="Singh A."/>
            <person name="Wilkins M.J."/>
            <person name="Williams K.H."/>
            <person name="Banfield J.F."/>
        </authorList>
    </citation>
    <scope>NUCLEOTIDE SEQUENCE [LARGE SCALE GENOMIC DNA]</scope>
</reference>
<comment type="caution">
    <text evidence="3">The sequence shown here is derived from an EMBL/GenBank/DDBJ whole genome shotgun (WGS) entry which is preliminary data.</text>
</comment>
<dbReference type="SUPFAM" id="SSF103481">
    <property type="entry name" value="Multidrug resistance efflux transporter EmrE"/>
    <property type="match status" value="1"/>
</dbReference>
<feature type="transmembrane region" description="Helical" evidence="1">
    <location>
        <begin position="179"/>
        <end position="200"/>
    </location>
</feature>
<keyword evidence="1" id="KW-1133">Transmembrane helix</keyword>
<evidence type="ECO:0000259" key="2">
    <source>
        <dbReference type="Pfam" id="PF00892"/>
    </source>
</evidence>
<accession>A0A0G1JEB2</accession>
<feature type="transmembrane region" description="Helical" evidence="1">
    <location>
        <begin position="95"/>
        <end position="115"/>
    </location>
</feature>
<feature type="transmembrane region" description="Helical" evidence="1">
    <location>
        <begin position="121"/>
        <end position="139"/>
    </location>
</feature>
<evidence type="ECO:0000256" key="1">
    <source>
        <dbReference type="SAM" id="Phobius"/>
    </source>
</evidence>
<name>A0A0G1JEB2_UNCKA</name>
<organism evidence="3 4">
    <name type="scientific">candidate division WWE3 bacterium GW2011_GWB1_44_4</name>
    <dbReference type="NCBI Taxonomy" id="1619116"/>
    <lineage>
        <taxon>Bacteria</taxon>
        <taxon>Katanobacteria</taxon>
    </lineage>
</organism>
<dbReference type="Pfam" id="PF00892">
    <property type="entry name" value="EamA"/>
    <property type="match status" value="1"/>
</dbReference>
<evidence type="ECO:0000313" key="3">
    <source>
        <dbReference type="EMBL" id="KKT69625.1"/>
    </source>
</evidence>
<feature type="transmembrane region" description="Helical" evidence="1">
    <location>
        <begin position="34"/>
        <end position="55"/>
    </location>
</feature>
<feature type="transmembrane region" description="Helical" evidence="1">
    <location>
        <begin position="284"/>
        <end position="303"/>
    </location>
</feature>
<keyword evidence="1" id="KW-0472">Membrane</keyword>
<feature type="domain" description="EamA" evidence="2">
    <location>
        <begin position="2"/>
        <end position="138"/>
    </location>
</feature>
<dbReference type="Proteomes" id="UP000034783">
    <property type="component" value="Unassembled WGS sequence"/>
</dbReference>
<dbReference type="Gene3D" id="1.10.3730.20">
    <property type="match status" value="1"/>
</dbReference>
<keyword evidence="1" id="KW-0812">Transmembrane</keyword>
<feature type="transmembrane region" description="Helical" evidence="1">
    <location>
        <begin position="255"/>
        <end position="272"/>
    </location>
</feature>
<feature type="transmembrane region" description="Helical" evidence="1">
    <location>
        <begin position="151"/>
        <end position="173"/>
    </location>
</feature>